<feature type="compositionally biased region" description="Acidic residues" evidence="1">
    <location>
        <begin position="464"/>
        <end position="473"/>
    </location>
</feature>
<feature type="compositionally biased region" description="Basic and acidic residues" evidence="1">
    <location>
        <begin position="432"/>
        <end position="457"/>
    </location>
</feature>
<dbReference type="STRING" id="178035.A0A154NVY1"/>
<sequence>MEKNDDSPEDVKRATSVEREIKRGEKDDMFEGYPRQEKKKRWEHCDNTPSKKSKANSKANGDCCETRNGQKRKTAKFTKVSVFGEPCTLPKVDVIPRHCLTKQHYLKVLSTPSRRCPPDCHKRTVIRRLKPVSQRIKELAQPTRQRMLISLQQGAATLPPALLDNLVRTLENETCLTPEQAAIVSRKKKLGKKKREKRDTWRQKESSKLSKPSIGAASAGLFDKDSALCQYLIAERFVKSILKWKCPIPKSEFSDVSKVIEKRLVETLEYSAPQNEDRKSQQLRFLADVIACWISGVLSDVAKDQEEKLQEECKRKEEEMLAAEEEEDEETGEDEDEGEYDDEDEDEDEEEDEEGKEERDEGQTKDSEREKDKDEVTEDDGKGVEETSPPDMDESEKSKTEGVTESETQEKSDDADREDVGTATEEVVTVDKTVETETDPDSKKQEADAQVDHKPVEAKPGTGVEEEQGMEEEDKAKAEAEAEAKRQAELETEAKRKTELEAEAKRKAEAEAEAEAKRQAELEAEAKRKAELEAEEAEKKAKMEAEEAEKKAETPTTAETEEKVVAAEKLSGEEVDRQTTEPVDELPTESEIEQPEDTVAHVESKEREEIGKDETETKVSSVVSGRDKVAPEEDKWKDIAVMRDLEELFKTDLPFVTFGKIIDTIYKMIESTPENTGEDPITNGIHRVIYEKLTNIVMLEDPNLLTEELKDVVDVVCGKIANWLKSILSTSQVSFMEKYIPVVESKEIRDWTKWLEHVSNVAIDWNIWLRGVIEKIFEMRGAKVTRGEWQDWTRSVDAGALLWRRFHMQTIHQAHHNIAMMIGRRVVKTGTKGTLSGTSEQLLNTTELHT</sequence>
<dbReference type="AlphaFoldDB" id="A0A154NVY1"/>
<feature type="region of interest" description="Disordered" evidence="1">
    <location>
        <begin position="186"/>
        <end position="209"/>
    </location>
</feature>
<keyword evidence="3" id="KW-1185">Reference proteome</keyword>
<feature type="compositionally biased region" description="Basic and acidic residues" evidence="1">
    <location>
        <begin position="1"/>
        <end position="29"/>
    </location>
</feature>
<name>A0A154NVY1_DUFNO</name>
<evidence type="ECO:0000313" key="3">
    <source>
        <dbReference type="Proteomes" id="UP000076502"/>
    </source>
</evidence>
<dbReference type="OrthoDB" id="6777429at2759"/>
<feature type="compositionally biased region" description="Basic residues" evidence="1">
    <location>
        <begin position="186"/>
        <end position="196"/>
    </location>
</feature>
<feature type="compositionally biased region" description="Acidic residues" evidence="1">
    <location>
        <begin position="582"/>
        <end position="596"/>
    </location>
</feature>
<proteinExistence type="predicted"/>
<dbReference type="Proteomes" id="UP000076502">
    <property type="component" value="Unassembled WGS sequence"/>
</dbReference>
<evidence type="ECO:0000313" key="2">
    <source>
        <dbReference type="EMBL" id="KZC03845.1"/>
    </source>
</evidence>
<feature type="region of interest" description="Disordered" evidence="1">
    <location>
        <begin position="312"/>
        <end position="627"/>
    </location>
</feature>
<evidence type="ECO:0000256" key="1">
    <source>
        <dbReference type="SAM" id="MobiDB-lite"/>
    </source>
</evidence>
<gene>
    <name evidence="2" type="ORF">WN55_00022</name>
</gene>
<reference evidence="2 3" key="1">
    <citation type="submission" date="2015-07" db="EMBL/GenBank/DDBJ databases">
        <title>The genome of Dufourea novaeangliae.</title>
        <authorList>
            <person name="Pan H."/>
            <person name="Kapheim K."/>
        </authorList>
    </citation>
    <scope>NUCLEOTIDE SEQUENCE [LARGE SCALE GENOMIC DNA]</scope>
    <source>
        <strain evidence="2">0120121106</strain>
        <tissue evidence="2">Whole body</tissue>
    </source>
</reference>
<protein>
    <submittedName>
        <fullName evidence="2">Uncharacterized protein</fullName>
    </submittedName>
</protein>
<dbReference type="EMBL" id="KQ434772">
    <property type="protein sequence ID" value="KZC03845.1"/>
    <property type="molecule type" value="Genomic_DNA"/>
</dbReference>
<organism evidence="2 3">
    <name type="scientific">Dufourea novaeangliae</name>
    <name type="common">Sweat bee</name>
    <dbReference type="NCBI Taxonomy" id="178035"/>
    <lineage>
        <taxon>Eukaryota</taxon>
        <taxon>Metazoa</taxon>
        <taxon>Ecdysozoa</taxon>
        <taxon>Arthropoda</taxon>
        <taxon>Hexapoda</taxon>
        <taxon>Insecta</taxon>
        <taxon>Pterygota</taxon>
        <taxon>Neoptera</taxon>
        <taxon>Endopterygota</taxon>
        <taxon>Hymenoptera</taxon>
        <taxon>Apocrita</taxon>
        <taxon>Aculeata</taxon>
        <taxon>Apoidea</taxon>
        <taxon>Anthophila</taxon>
        <taxon>Halictidae</taxon>
        <taxon>Rophitinae</taxon>
        <taxon>Dufourea</taxon>
    </lineage>
</organism>
<feature type="region of interest" description="Disordered" evidence="1">
    <location>
        <begin position="1"/>
        <end position="64"/>
    </location>
</feature>
<feature type="compositionally biased region" description="Basic and acidic residues" evidence="1">
    <location>
        <begin position="395"/>
        <end position="420"/>
    </location>
</feature>
<feature type="compositionally biased region" description="Basic and acidic residues" evidence="1">
    <location>
        <begin position="197"/>
        <end position="208"/>
    </location>
</feature>
<accession>A0A154NVY1</accession>
<feature type="compositionally biased region" description="Basic and acidic residues" evidence="1">
    <location>
        <begin position="560"/>
        <end position="579"/>
    </location>
</feature>
<feature type="compositionally biased region" description="Basic and acidic residues" evidence="1">
    <location>
        <begin position="356"/>
        <end position="385"/>
    </location>
</feature>
<feature type="compositionally biased region" description="Basic and acidic residues" evidence="1">
    <location>
        <begin position="598"/>
        <end position="617"/>
    </location>
</feature>
<feature type="compositionally biased region" description="Basic and acidic residues" evidence="1">
    <location>
        <begin position="474"/>
        <end position="553"/>
    </location>
</feature>
<feature type="compositionally biased region" description="Low complexity" evidence="1">
    <location>
        <begin position="422"/>
        <end position="431"/>
    </location>
</feature>
<feature type="compositionally biased region" description="Acidic residues" evidence="1">
    <location>
        <begin position="320"/>
        <end position="355"/>
    </location>
</feature>